<evidence type="ECO:0000313" key="3">
    <source>
        <dbReference type="Proteomes" id="UP000295151"/>
    </source>
</evidence>
<accession>A0A4R7T693</accession>
<dbReference type="Pfam" id="PF22564">
    <property type="entry name" value="HAAS"/>
    <property type="match status" value="1"/>
</dbReference>
<sequence>MTNVQNEADRLVDAYLDYLAKAAEPLPAERRTELVAEVSAHIDEERAAGVSSAAEVRAMLARLGDPDEIVAAATDGLVLVDRYRPRVRGREVVTLLLLLFGGMVLFGWFIGVYLLWTADRWNFKEKLLGTLVWPFGFAGAITFLEIEAALPTWLEITVGAAVLLAPLAMLAVLLRTAQPARAAA</sequence>
<dbReference type="OrthoDB" id="3823335at2"/>
<proteinExistence type="predicted"/>
<name>A0A4R7T693_9ACTN</name>
<dbReference type="Proteomes" id="UP000295151">
    <property type="component" value="Unassembled WGS sequence"/>
</dbReference>
<keyword evidence="1" id="KW-1133">Transmembrane helix</keyword>
<evidence type="ECO:0000313" key="2">
    <source>
        <dbReference type="EMBL" id="TDU87215.1"/>
    </source>
</evidence>
<keyword evidence="1" id="KW-0812">Transmembrane</keyword>
<organism evidence="2 3">
    <name type="scientific">Kribbella voronezhensis</name>
    <dbReference type="NCBI Taxonomy" id="2512212"/>
    <lineage>
        <taxon>Bacteria</taxon>
        <taxon>Bacillati</taxon>
        <taxon>Actinomycetota</taxon>
        <taxon>Actinomycetes</taxon>
        <taxon>Propionibacteriales</taxon>
        <taxon>Kribbellaceae</taxon>
        <taxon>Kribbella</taxon>
    </lineage>
</organism>
<feature type="transmembrane region" description="Helical" evidence="1">
    <location>
        <begin position="92"/>
        <end position="115"/>
    </location>
</feature>
<evidence type="ECO:0000256" key="1">
    <source>
        <dbReference type="SAM" id="Phobius"/>
    </source>
</evidence>
<gene>
    <name evidence="2" type="ORF">EV138_0733</name>
</gene>
<comment type="caution">
    <text evidence="2">The sequence shown here is derived from an EMBL/GenBank/DDBJ whole genome shotgun (WGS) entry which is preliminary data.</text>
</comment>
<feature type="transmembrane region" description="Helical" evidence="1">
    <location>
        <begin position="152"/>
        <end position="174"/>
    </location>
</feature>
<keyword evidence="3" id="KW-1185">Reference proteome</keyword>
<protein>
    <recommendedName>
        <fullName evidence="4">DUF1700 domain-containing protein</fullName>
    </recommendedName>
</protein>
<keyword evidence="1" id="KW-0472">Membrane</keyword>
<dbReference type="RefSeq" id="WP_133977016.1">
    <property type="nucleotide sequence ID" value="NZ_SOCE01000001.1"/>
</dbReference>
<evidence type="ECO:0008006" key="4">
    <source>
        <dbReference type="Google" id="ProtNLM"/>
    </source>
</evidence>
<dbReference type="AlphaFoldDB" id="A0A4R7T693"/>
<reference evidence="2 3" key="1">
    <citation type="submission" date="2019-03" db="EMBL/GenBank/DDBJ databases">
        <title>Genomic Encyclopedia of Type Strains, Phase III (KMG-III): the genomes of soil and plant-associated and newly described type strains.</title>
        <authorList>
            <person name="Whitman W."/>
        </authorList>
    </citation>
    <scope>NUCLEOTIDE SEQUENCE [LARGE SCALE GENOMIC DNA]</scope>
    <source>
        <strain evidence="2 3">VKM Ac-2575</strain>
    </source>
</reference>
<dbReference type="EMBL" id="SOCE01000001">
    <property type="protein sequence ID" value="TDU87215.1"/>
    <property type="molecule type" value="Genomic_DNA"/>
</dbReference>